<keyword evidence="3" id="KW-1185">Reference proteome</keyword>
<reference evidence="2 3" key="1">
    <citation type="submission" date="2017-08" db="EMBL/GenBank/DDBJ databases">
        <title>Acidophilic green algal genome provides insights into adaptation to an acidic environment.</title>
        <authorList>
            <person name="Hirooka S."/>
            <person name="Hirose Y."/>
            <person name="Kanesaki Y."/>
            <person name="Higuchi S."/>
            <person name="Fujiwara T."/>
            <person name="Onuma R."/>
            <person name="Era A."/>
            <person name="Ohbayashi R."/>
            <person name="Uzuka A."/>
            <person name="Nozaki H."/>
            <person name="Yoshikawa H."/>
            <person name="Miyagishima S.Y."/>
        </authorList>
    </citation>
    <scope>NUCLEOTIDE SEQUENCE [LARGE SCALE GENOMIC DNA]</scope>
    <source>
        <strain evidence="2 3">NIES-2499</strain>
    </source>
</reference>
<name>A0A250XPD8_9CHLO</name>
<feature type="region of interest" description="Disordered" evidence="1">
    <location>
        <begin position="340"/>
        <end position="362"/>
    </location>
</feature>
<evidence type="ECO:0000256" key="1">
    <source>
        <dbReference type="SAM" id="MobiDB-lite"/>
    </source>
</evidence>
<feature type="compositionally biased region" description="Polar residues" evidence="1">
    <location>
        <begin position="179"/>
        <end position="198"/>
    </location>
</feature>
<feature type="region of interest" description="Disordered" evidence="1">
    <location>
        <begin position="60"/>
        <end position="217"/>
    </location>
</feature>
<accession>A0A250XPD8</accession>
<feature type="region of interest" description="Disordered" evidence="1">
    <location>
        <begin position="287"/>
        <end position="321"/>
    </location>
</feature>
<feature type="compositionally biased region" description="Low complexity" evidence="1">
    <location>
        <begin position="312"/>
        <end position="321"/>
    </location>
</feature>
<feature type="compositionally biased region" description="Polar residues" evidence="1">
    <location>
        <begin position="71"/>
        <end position="80"/>
    </location>
</feature>
<dbReference type="OrthoDB" id="549331at2759"/>
<feature type="compositionally biased region" description="Polar residues" evidence="1">
    <location>
        <begin position="295"/>
        <end position="305"/>
    </location>
</feature>
<organism evidence="2 3">
    <name type="scientific">Chlamydomonas eustigma</name>
    <dbReference type="NCBI Taxonomy" id="1157962"/>
    <lineage>
        <taxon>Eukaryota</taxon>
        <taxon>Viridiplantae</taxon>
        <taxon>Chlorophyta</taxon>
        <taxon>core chlorophytes</taxon>
        <taxon>Chlorophyceae</taxon>
        <taxon>CS clade</taxon>
        <taxon>Chlamydomonadales</taxon>
        <taxon>Chlamydomonadaceae</taxon>
        <taxon>Chlamydomonas</taxon>
    </lineage>
</organism>
<feature type="region of interest" description="Disordered" evidence="1">
    <location>
        <begin position="236"/>
        <end position="272"/>
    </location>
</feature>
<dbReference type="AlphaFoldDB" id="A0A250XPD8"/>
<proteinExistence type="predicted"/>
<feature type="compositionally biased region" description="Polar residues" evidence="1">
    <location>
        <begin position="236"/>
        <end position="261"/>
    </location>
</feature>
<feature type="region of interest" description="Disordered" evidence="1">
    <location>
        <begin position="1"/>
        <end position="24"/>
    </location>
</feature>
<sequence>MQKKKSNAQKIIEHTAPRTKGLQQEAADMEAKLKELKKAMELERARRESMIAAAQSGSMWRNGATGLLRTNFRNKAPSTGSHSTQLLSPSPTTSVNKQDHSHLPSTSSRVVSAPAISRADETLQATSNSSSSSRRGTLLQPSHSPSIGPSEITTLKGTSGVMGVRGHMGGLPGGASISARAQSHSQAQVLSLNEQDGATSGGQGCGHENQDDLSSGAFNEADSYKSFLEALNEWRNTNRGGDASSSTVHQGASMEAQTDSLSGRPPRPMSAPAKKSYFQKFALNTASREAGHSASGKTNSPLSPSETKEFRSSASTPPVAAASSLESKLALLDRLEQLEKEQEERLFEEEGDSTGEKEEIEISTHASKLGLVKGMRLPDAIVVPDMFEESD</sequence>
<protein>
    <submittedName>
        <fullName evidence="2">Uncharacterized protein</fullName>
    </submittedName>
</protein>
<feature type="compositionally biased region" description="Low complexity" evidence="1">
    <location>
        <begin position="81"/>
        <end position="94"/>
    </location>
</feature>
<evidence type="ECO:0000313" key="2">
    <source>
        <dbReference type="EMBL" id="GAX84809.1"/>
    </source>
</evidence>
<comment type="caution">
    <text evidence="2">The sequence shown here is derived from an EMBL/GenBank/DDBJ whole genome shotgun (WGS) entry which is preliminary data.</text>
</comment>
<gene>
    <name evidence="2" type="ORF">CEUSTIGMA_g12230.t1</name>
</gene>
<dbReference type="Proteomes" id="UP000232323">
    <property type="component" value="Unassembled WGS sequence"/>
</dbReference>
<evidence type="ECO:0000313" key="3">
    <source>
        <dbReference type="Proteomes" id="UP000232323"/>
    </source>
</evidence>
<feature type="compositionally biased region" description="Polar residues" evidence="1">
    <location>
        <begin position="139"/>
        <end position="157"/>
    </location>
</feature>
<dbReference type="EMBL" id="BEGY01000136">
    <property type="protein sequence ID" value="GAX84809.1"/>
    <property type="molecule type" value="Genomic_DNA"/>
</dbReference>